<evidence type="ECO:0000256" key="3">
    <source>
        <dbReference type="ARBA" id="ARBA00022694"/>
    </source>
</evidence>
<dbReference type="PROSITE" id="PS51747">
    <property type="entry name" value="CYT_DCMP_DEAMINASES_2"/>
    <property type="match status" value="1"/>
</dbReference>
<sequence length="360" mass="39757">MDGQRLTDEHWMKLALAEAKAAGELGEVPVGAVLVKDNLLLSTGRNTTVGSCDPAGHAEINALRAGALVLGNYRLTECTLYVTLEPCAMCCGAILNARLGRLVFGAAEPKTGAVGSVVNLLESHQLNHHTSVSSGVLARECAAVLGDFFLNRRFQSKKNKKFPLRDDALRTPEHAFVAVPDFSHQSSYISDLPSLDGLRMHYVDSGPEENKSAWLCLHGPSSWSFVFQNFLNSMPESERVVLIDMIGFGKSDKPKREKFHQLHQHRLILRDFVERLGLNSINVVIDGWHSGFLMSLCEGISPLICSFLVLPQGPGRLSIEEFDGAIRAPFPDKGYKAGIREFSRLLLEFKKEKNPDFQNN</sequence>
<feature type="binding site" evidence="8">
    <location>
        <position position="90"/>
    </location>
    <ligand>
        <name>Zn(2+)</name>
        <dbReference type="ChEBI" id="CHEBI:29105"/>
        <note>catalytic</note>
    </ligand>
</feature>
<dbReference type="HAMAP" id="MF_00972">
    <property type="entry name" value="tRNA_aden_deaminase"/>
    <property type="match status" value="1"/>
</dbReference>
<dbReference type="InterPro" id="IPR029058">
    <property type="entry name" value="AB_hydrolase_fold"/>
</dbReference>
<comment type="subunit">
    <text evidence="2 8">Homodimer.</text>
</comment>
<dbReference type="Pfam" id="PF14437">
    <property type="entry name" value="MafB19-deam"/>
    <property type="match status" value="1"/>
</dbReference>
<feature type="binding site" evidence="8">
    <location>
        <position position="57"/>
    </location>
    <ligand>
        <name>Zn(2+)</name>
        <dbReference type="ChEBI" id="CHEBI:29105"/>
        <note>catalytic</note>
    </ligand>
</feature>
<dbReference type="EC" id="3.5.4.33" evidence="8"/>
<dbReference type="EMBL" id="VFPV01000001">
    <property type="protein sequence ID" value="TQN07073.1"/>
    <property type="molecule type" value="Genomic_DNA"/>
</dbReference>
<organism evidence="10 11">
    <name type="scientific">Acidovorax temperans</name>
    <dbReference type="NCBI Taxonomy" id="80878"/>
    <lineage>
        <taxon>Bacteria</taxon>
        <taxon>Pseudomonadati</taxon>
        <taxon>Pseudomonadota</taxon>
        <taxon>Betaproteobacteria</taxon>
        <taxon>Burkholderiales</taxon>
        <taxon>Comamonadaceae</taxon>
        <taxon>Acidovorax</taxon>
    </lineage>
</organism>
<keyword evidence="3 8" id="KW-0819">tRNA processing</keyword>
<dbReference type="FunFam" id="3.40.140.10:FF:000005">
    <property type="entry name" value="tRNA-specific adenosine deaminase"/>
    <property type="match status" value="1"/>
</dbReference>
<gene>
    <name evidence="8" type="primary">tadA</name>
    <name evidence="10" type="ORF">BDD18_0153</name>
</gene>
<evidence type="ECO:0000256" key="2">
    <source>
        <dbReference type="ARBA" id="ARBA00011738"/>
    </source>
</evidence>
<keyword evidence="6 8" id="KW-0862">Zinc</keyword>
<evidence type="ECO:0000256" key="5">
    <source>
        <dbReference type="ARBA" id="ARBA00022801"/>
    </source>
</evidence>
<dbReference type="InterPro" id="IPR028883">
    <property type="entry name" value="tRNA_aden_deaminase"/>
</dbReference>
<comment type="similarity">
    <text evidence="1">Belongs to the cytidine and deoxycytidylate deaminase family. ADAT2 subfamily.</text>
</comment>
<feature type="active site" description="Proton donor" evidence="8">
    <location>
        <position position="59"/>
    </location>
</feature>
<dbReference type="PROSITE" id="PS00903">
    <property type="entry name" value="CYT_DCMP_DEAMINASES_1"/>
    <property type="match status" value="1"/>
</dbReference>
<comment type="cofactor">
    <cofactor evidence="8">
        <name>Zn(2+)</name>
        <dbReference type="ChEBI" id="CHEBI:29105"/>
    </cofactor>
    <text evidence="8">Binds 1 zinc ion per subunit.</text>
</comment>
<evidence type="ECO:0000256" key="6">
    <source>
        <dbReference type="ARBA" id="ARBA00022833"/>
    </source>
</evidence>
<dbReference type="SUPFAM" id="SSF53927">
    <property type="entry name" value="Cytidine deaminase-like"/>
    <property type="match status" value="1"/>
</dbReference>
<dbReference type="RefSeq" id="WP_142080841.1">
    <property type="nucleotide sequence ID" value="NZ_VFPV01000001.1"/>
</dbReference>
<proteinExistence type="inferred from homology"/>
<evidence type="ECO:0000256" key="8">
    <source>
        <dbReference type="HAMAP-Rule" id="MF_00972"/>
    </source>
</evidence>
<evidence type="ECO:0000256" key="1">
    <source>
        <dbReference type="ARBA" id="ARBA00010669"/>
    </source>
</evidence>
<evidence type="ECO:0000256" key="4">
    <source>
        <dbReference type="ARBA" id="ARBA00022723"/>
    </source>
</evidence>
<dbReference type="CDD" id="cd01285">
    <property type="entry name" value="nucleoside_deaminase"/>
    <property type="match status" value="1"/>
</dbReference>
<evidence type="ECO:0000256" key="7">
    <source>
        <dbReference type="ARBA" id="ARBA00048045"/>
    </source>
</evidence>
<dbReference type="AlphaFoldDB" id="A0A543LIB1"/>
<dbReference type="Gene3D" id="3.40.140.10">
    <property type="entry name" value="Cytidine Deaminase, domain 2"/>
    <property type="match status" value="1"/>
</dbReference>
<comment type="caution">
    <text evidence="10">The sequence shown here is derived from an EMBL/GenBank/DDBJ whole genome shotgun (WGS) entry which is preliminary data.</text>
</comment>
<name>A0A543LIB1_9BURK</name>
<protein>
    <recommendedName>
        <fullName evidence="8">tRNA-specific adenosine deaminase</fullName>
        <ecNumber evidence="8">3.5.4.33</ecNumber>
    </recommendedName>
</protein>
<dbReference type="NCBIfam" id="NF008113">
    <property type="entry name" value="PRK10860.1"/>
    <property type="match status" value="1"/>
</dbReference>
<accession>A0A543LIB1</accession>
<dbReference type="Gene3D" id="3.40.50.1820">
    <property type="entry name" value="alpha/beta hydrolase"/>
    <property type="match status" value="1"/>
</dbReference>
<dbReference type="PANTHER" id="PTHR11079">
    <property type="entry name" value="CYTOSINE DEAMINASE FAMILY MEMBER"/>
    <property type="match status" value="1"/>
</dbReference>
<evidence type="ECO:0000313" key="11">
    <source>
        <dbReference type="Proteomes" id="UP000316993"/>
    </source>
</evidence>
<dbReference type="InterPro" id="IPR058535">
    <property type="entry name" value="MafB19-deam"/>
</dbReference>
<dbReference type="SUPFAM" id="SSF53474">
    <property type="entry name" value="alpha/beta-Hydrolases"/>
    <property type="match status" value="1"/>
</dbReference>
<dbReference type="GO" id="GO:0008270">
    <property type="term" value="F:zinc ion binding"/>
    <property type="evidence" value="ECO:0007669"/>
    <property type="project" value="UniProtKB-UniRule"/>
</dbReference>
<feature type="domain" description="CMP/dCMP-type deaminase" evidence="9">
    <location>
        <begin position="6"/>
        <end position="117"/>
    </location>
</feature>
<comment type="function">
    <text evidence="8">Catalyzes the deamination of adenosine to inosine at the wobble position 34 of tRNA(Arg2).</text>
</comment>
<dbReference type="PANTHER" id="PTHR11079:SF202">
    <property type="entry name" value="TRNA-SPECIFIC ADENOSINE DEAMINASE"/>
    <property type="match status" value="1"/>
</dbReference>
<reference evidence="10 11" key="1">
    <citation type="submission" date="2019-06" db="EMBL/GenBank/DDBJ databases">
        <title>Genomic Encyclopedia of Archaeal and Bacterial Type Strains, Phase II (KMG-II): from individual species to whole genera.</title>
        <authorList>
            <person name="Goeker M."/>
        </authorList>
    </citation>
    <scope>NUCLEOTIDE SEQUENCE [LARGE SCALE GENOMIC DNA]</scope>
    <source>
        <strain evidence="10 11">DSM 7270</strain>
    </source>
</reference>
<dbReference type="GO" id="GO:0052717">
    <property type="term" value="F:tRNA-specific adenosine-34 deaminase activity"/>
    <property type="evidence" value="ECO:0007669"/>
    <property type="project" value="UniProtKB-UniRule"/>
</dbReference>
<dbReference type="InterPro" id="IPR016193">
    <property type="entry name" value="Cytidine_deaminase-like"/>
</dbReference>
<keyword evidence="5 8" id="KW-0378">Hydrolase</keyword>
<dbReference type="InterPro" id="IPR016192">
    <property type="entry name" value="APOBEC/CMP_deaminase_Zn-bd"/>
</dbReference>
<evidence type="ECO:0000259" key="9">
    <source>
        <dbReference type="PROSITE" id="PS51747"/>
    </source>
</evidence>
<evidence type="ECO:0000313" key="10">
    <source>
        <dbReference type="EMBL" id="TQN07073.1"/>
    </source>
</evidence>
<dbReference type="GO" id="GO:0002100">
    <property type="term" value="P:tRNA wobble adenosine to inosine editing"/>
    <property type="evidence" value="ECO:0007669"/>
    <property type="project" value="UniProtKB-UniRule"/>
</dbReference>
<dbReference type="Proteomes" id="UP000316993">
    <property type="component" value="Unassembled WGS sequence"/>
</dbReference>
<comment type="catalytic activity">
    <reaction evidence="7 8">
        <text>adenosine(34) in tRNA + H2O + H(+) = inosine(34) in tRNA + NH4(+)</text>
        <dbReference type="Rhea" id="RHEA:43168"/>
        <dbReference type="Rhea" id="RHEA-COMP:10373"/>
        <dbReference type="Rhea" id="RHEA-COMP:10374"/>
        <dbReference type="ChEBI" id="CHEBI:15377"/>
        <dbReference type="ChEBI" id="CHEBI:15378"/>
        <dbReference type="ChEBI" id="CHEBI:28938"/>
        <dbReference type="ChEBI" id="CHEBI:74411"/>
        <dbReference type="ChEBI" id="CHEBI:82852"/>
        <dbReference type="EC" id="3.5.4.33"/>
    </reaction>
</comment>
<keyword evidence="4 8" id="KW-0479">Metal-binding</keyword>
<dbReference type="InterPro" id="IPR002125">
    <property type="entry name" value="CMP_dCMP_dom"/>
</dbReference>
<feature type="binding site" evidence="8">
    <location>
        <position position="87"/>
    </location>
    <ligand>
        <name>Zn(2+)</name>
        <dbReference type="ChEBI" id="CHEBI:29105"/>
        <note>catalytic</note>
    </ligand>
</feature>